<evidence type="ECO:0000313" key="5">
    <source>
        <dbReference type="Proteomes" id="UP001500191"/>
    </source>
</evidence>
<evidence type="ECO:0000256" key="1">
    <source>
        <dbReference type="ARBA" id="ARBA00022679"/>
    </source>
</evidence>
<accession>A0ABN1BM05</accession>
<dbReference type="Proteomes" id="UP001500191">
    <property type="component" value="Unassembled WGS sequence"/>
</dbReference>
<dbReference type="PANTHER" id="PTHR43877:SF1">
    <property type="entry name" value="ACETYLTRANSFERASE"/>
    <property type="match status" value="1"/>
</dbReference>
<dbReference type="PANTHER" id="PTHR43877">
    <property type="entry name" value="AMINOALKYLPHOSPHONATE N-ACETYLTRANSFERASE-RELATED-RELATED"/>
    <property type="match status" value="1"/>
</dbReference>
<keyword evidence="2" id="KW-0012">Acyltransferase</keyword>
<feature type="domain" description="N-acetyltransferase" evidence="3">
    <location>
        <begin position="216"/>
        <end position="353"/>
    </location>
</feature>
<dbReference type="Gene3D" id="3.40.630.30">
    <property type="match status" value="1"/>
</dbReference>
<organism evidence="4 5">
    <name type="scientific">Deinococcus depolymerans</name>
    <dbReference type="NCBI Taxonomy" id="392408"/>
    <lineage>
        <taxon>Bacteria</taxon>
        <taxon>Thermotogati</taxon>
        <taxon>Deinococcota</taxon>
        <taxon>Deinococci</taxon>
        <taxon>Deinococcales</taxon>
        <taxon>Deinococcaceae</taxon>
        <taxon>Deinococcus</taxon>
    </lineage>
</organism>
<dbReference type="InterPro" id="IPR016181">
    <property type="entry name" value="Acyl_CoA_acyltransferase"/>
</dbReference>
<dbReference type="Pfam" id="PF00583">
    <property type="entry name" value="Acetyltransf_1"/>
    <property type="match status" value="1"/>
</dbReference>
<comment type="caution">
    <text evidence="4">The sequence shown here is derived from an EMBL/GenBank/DDBJ whole genome shotgun (WGS) entry which is preliminary data.</text>
</comment>
<gene>
    <name evidence="4" type="ORF">GCM10008937_05360</name>
</gene>
<dbReference type="InterPro" id="IPR000182">
    <property type="entry name" value="GNAT_dom"/>
</dbReference>
<feature type="domain" description="N-acetyltransferase" evidence="3">
    <location>
        <begin position="34"/>
        <end position="175"/>
    </location>
</feature>
<evidence type="ECO:0000313" key="4">
    <source>
        <dbReference type="EMBL" id="GAA0500827.1"/>
    </source>
</evidence>
<sequence>MRGARACDLLHAMSEHTPLPSAQGTPADLSFRDVSFRDLSTAEYAALLTLAHPEKPTDAVNLERLAAGRLPGEHHSQRGAFLGGVLVGAVQTGVPGMDNHDGWLDLTVTLHPEYRRSALADSLVEYGLEVLRAAGARVAVTRLREGWWETGHLLRRGWAEHDRMWSSVLDLRTLDFAAFADEEARALASGVRVVSLADLTAPGADPWDTQPREHYDLIRALLTDVPSATPVQVWPFEVWRMRMPQRELDPRGLMIAVAPDGTWLGTSQLAQTLPAQPGHLHNGLTGVRREWRGHGLGLALKLAAARAALARGFTHSHTGNHTGNAPMLAINNRLGFTREAATATLKRAVEGDQ</sequence>
<reference evidence="4 5" key="1">
    <citation type="journal article" date="2019" name="Int. J. Syst. Evol. Microbiol.">
        <title>The Global Catalogue of Microorganisms (GCM) 10K type strain sequencing project: providing services to taxonomists for standard genome sequencing and annotation.</title>
        <authorList>
            <consortium name="The Broad Institute Genomics Platform"/>
            <consortium name="The Broad Institute Genome Sequencing Center for Infectious Disease"/>
            <person name="Wu L."/>
            <person name="Ma J."/>
        </authorList>
    </citation>
    <scope>NUCLEOTIDE SEQUENCE [LARGE SCALE GENOMIC DNA]</scope>
    <source>
        <strain evidence="4 5">JCM 14368</strain>
    </source>
</reference>
<dbReference type="SUPFAM" id="SSF55729">
    <property type="entry name" value="Acyl-CoA N-acyltransferases (Nat)"/>
    <property type="match status" value="2"/>
</dbReference>
<keyword evidence="1" id="KW-0808">Transferase</keyword>
<dbReference type="EMBL" id="BAAADB010000003">
    <property type="protein sequence ID" value="GAA0500827.1"/>
    <property type="molecule type" value="Genomic_DNA"/>
</dbReference>
<proteinExistence type="predicted"/>
<dbReference type="PROSITE" id="PS51186">
    <property type="entry name" value="GNAT"/>
    <property type="match status" value="2"/>
</dbReference>
<evidence type="ECO:0000256" key="2">
    <source>
        <dbReference type="ARBA" id="ARBA00023315"/>
    </source>
</evidence>
<dbReference type="CDD" id="cd04301">
    <property type="entry name" value="NAT_SF"/>
    <property type="match status" value="1"/>
</dbReference>
<dbReference type="InterPro" id="IPR050832">
    <property type="entry name" value="Bact_Acetyltransf"/>
</dbReference>
<evidence type="ECO:0000259" key="3">
    <source>
        <dbReference type="PROSITE" id="PS51186"/>
    </source>
</evidence>
<keyword evidence="5" id="KW-1185">Reference proteome</keyword>
<name>A0ABN1BM05_9DEIO</name>
<protein>
    <recommendedName>
        <fullName evidence="3">N-acetyltransferase domain-containing protein</fullName>
    </recommendedName>
</protein>